<protein>
    <recommendedName>
        <fullName evidence="4">Co-chaperone protein HscB homolog</fullName>
    </recommendedName>
</protein>
<dbReference type="SUPFAM" id="SSF47144">
    <property type="entry name" value="HSC20 (HSCB), C-terminal oligomerisation domain"/>
    <property type="match status" value="1"/>
</dbReference>
<name>A0A6L6YI88_9BURK</name>
<gene>
    <name evidence="4 7" type="primary">hscB</name>
    <name evidence="7" type="ORF">E5987_09115</name>
</gene>
<evidence type="ECO:0000259" key="6">
    <source>
        <dbReference type="PROSITE" id="PS50076"/>
    </source>
</evidence>
<comment type="function">
    <text evidence="3 4">Co-chaperone involved in the maturation of iron-sulfur cluster-containing proteins. Seems to help targeting proteins to be folded toward HscA.</text>
</comment>
<dbReference type="PANTHER" id="PTHR14021:SF15">
    <property type="entry name" value="IRON-SULFUR CLUSTER CO-CHAPERONE PROTEIN HSCB"/>
    <property type="match status" value="1"/>
</dbReference>
<keyword evidence="5" id="KW-0175">Coiled coil</keyword>
<dbReference type="SUPFAM" id="SSF46565">
    <property type="entry name" value="Chaperone J-domain"/>
    <property type="match status" value="1"/>
</dbReference>
<dbReference type="InterPro" id="IPR036386">
    <property type="entry name" value="HscB_C_sf"/>
</dbReference>
<feature type="domain" description="J" evidence="6">
    <location>
        <begin position="5"/>
        <end position="69"/>
    </location>
</feature>
<dbReference type="GO" id="GO:0051259">
    <property type="term" value="P:protein complex oligomerization"/>
    <property type="evidence" value="ECO:0007669"/>
    <property type="project" value="InterPro"/>
</dbReference>
<dbReference type="InterPro" id="IPR009073">
    <property type="entry name" value="HscB_oligo_C"/>
</dbReference>
<keyword evidence="2 4" id="KW-0143">Chaperone</keyword>
<dbReference type="OrthoDB" id="287587at2"/>
<evidence type="ECO:0000313" key="7">
    <source>
        <dbReference type="EMBL" id="MVX57357.1"/>
    </source>
</evidence>
<evidence type="ECO:0000256" key="4">
    <source>
        <dbReference type="HAMAP-Rule" id="MF_00682"/>
    </source>
</evidence>
<reference evidence="7 8" key="1">
    <citation type="submission" date="2019-12" db="EMBL/GenBank/DDBJ databases">
        <title>Microbes associate with the intestines of laboratory mice.</title>
        <authorList>
            <person name="Navarre W."/>
            <person name="Wong E."/>
        </authorList>
    </citation>
    <scope>NUCLEOTIDE SEQUENCE [LARGE SCALE GENOMIC DNA]</scope>
    <source>
        <strain evidence="7 8">NM82_D38</strain>
    </source>
</reference>
<evidence type="ECO:0000256" key="1">
    <source>
        <dbReference type="ARBA" id="ARBA00010476"/>
    </source>
</evidence>
<dbReference type="InterPro" id="IPR004640">
    <property type="entry name" value="HscB"/>
</dbReference>
<dbReference type="RefSeq" id="WP_160335780.1">
    <property type="nucleotide sequence ID" value="NZ_CALPCR010000024.1"/>
</dbReference>
<dbReference type="GO" id="GO:0051087">
    <property type="term" value="F:protein-folding chaperone binding"/>
    <property type="evidence" value="ECO:0007669"/>
    <property type="project" value="InterPro"/>
</dbReference>
<dbReference type="GO" id="GO:0044571">
    <property type="term" value="P:[2Fe-2S] cluster assembly"/>
    <property type="evidence" value="ECO:0007669"/>
    <property type="project" value="InterPro"/>
</dbReference>
<dbReference type="InterPro" id="IPR001623">
    <property type="entry name" value="DnaJ_domain"/>
</dbReference>
<evidence type="ECO:0000256" key="2">
    <source>
        <dbReference type="ARBA" id="ARBA00023186"/>
    </source>
</evidence>
<comment type="subunit">
    <text evidence="4">Interacts with HscA and stimulates its ATPase activity.</text>
</comment>
<dbReference type="PANTHER" id="PTHR14021">
    <property type="entry name" value="IRON-SULFUR CLUSTER CO-CHAPERONE PROTEIN HSCB"/>
    <property type="match status" value="1"/>
</dbReference>
<dbReference type="CDD" id="cd06257">
    <property type="entry name" value="DnaJ"/>
    <property type="match status" value="1"/>
</dbReference>
<organism evidence="7 8">
    <name type="scientific">Parasutterella muris</name>
    <dbReference type="NCBI Taxonomy" id="2565572"/>
    <lineage>
        <taxon>Bacteria</taxon>
        <taxon>Pseudomonadati</taxon>
        <taxon>Pseudomonadota</taxon>
        <taxon>Betaproteobacteria</taxon>
        <taxon>Burkholderiales</taxon>
        <taxon>Sutterellaceae</taxon>
        <taxon>Parasutterella</taxon>
    </lineage>
</organism>
<dbReference type="InterPro" id="IPR036869">
    <property type="entry name" value="J_dom_sf"/>
</dbReference>
<keyword evidence="8" id="KW-1185">Reference proteome</keyword>
<dbReference type="Gene3D" id="1.10.287.110">
    <property type="entry name" value="DnaJ domain"/>
    <property type="match status" value="1"/>
</dbReference>
<proteinExistence type="inferred from homology"/>
<accession>A0A6L6YI88</accession>
<dbReference type="Pfam" id="PF07743">
    <property type="entry name" value="HSCB_C"/>
    <property type="match status" value="1"/>
</dbReference>
<comment type="similarity">
    <text evidence="1 4">Belongs to the HscB family.</text>
</comment>
<dbReference type="GO" id="GO:0001671">
    <property type="term" value="F:ATPase activator activity"/>
    <property type="evidence" value="ECO:0007669"/>
    <property type="project" value="InterPro"/>
</dbReference>
<dbReference type="HAMAP" id="MF_00682">
    <property type="entry name" value="HscB"/>
    <property type="match status" value="1"/>
</dbReference>
<feature type="coiled-coil region" evidence="5">
    <location>
        <begin position="110"/>
        <end position="141"/>
    </location>
</feature>
<dbReference type="Gene3D" id="1.20.1280.20">
    <property type="entry name" value="HscB, C-terminal domain"/>
    <property type="match status" value="1"/>
</dbReference>
<evidence type="ECO:0000256" key="3">
    <source>
        <dbReference type="ARBA" id="ARBA00025596"/>
    </source>
</evidence>
<evidence type="ECO:0000256" key="5">
    <source>
        <dbReference type="SAM" id="Coils"/>
    </source>
</evidence>
<dbReference type="PROSITE" id="PS50076">
    <property type="entry name" value="DNAJ_2"/>
    <property type="match status" value="1"/>
</dbReference>
<dbReference type="GO" id="GO:1990230">
    <property type="term" value="C:iron-sulfur cluster transfer complex"/>
    <property type="evidence" value="ECO:0007669"/>
    <property type="project" value="TreeGrafter"/>
</dbReference>
<dbReference type="NCBIfam" id="TIGR00714">
    <property type="entry name" value="hscB"/>
    <property type="match status" value="1"/>
</dbReference>
<sequence>MAALNPFEIFGLAPKFDLDEDQLQKKYLEVQRKVHPDRFASASDAEKRVAEQWAALINDAYHKLNDPVERGKLLCSMKGVVVDGERSGTLDGTFLFDQLERREAIADAKAAADSAELDRLKKEIESERQDLIRRVKEALDDKSDAALAAEEIKKIMFLNRQLQDFS</sequence>
<dbReference type="AlphaFoldDB" id="A0A6L6YI88"/>
<evidence type="ECO:0000313" key="8">
    <source>
        <dbReference type="Proteomes" id="UP000472580"/>
    </source>
</evidence>
<dbReference type="Proteomes" id="UP000472580">
    <property type="component" value="Unassembled WGS sequence"/>
</dbReference>
<dbReference type="SMART" id="SM00271">
    <property type="entry name" value="DnaJ"/>
    <property type="match status" value="1"/>
</dbReference>
<dbReference type="EMBL" id="WSRP01000028">
    <property type="protein sequence ID" value="MVX57357.1"/>
    <property type="molecule type" value="Genomic_DNA"/>
</dbReference>
<comment type="caution">
    <text evidence="7">The sequence shown here is derived from an EMBL/GenBank/DDBJ whole genome shotgun (WGS) entry which is preliminary data.</text>
</comment>
<dbReference type="GO" id="GO:0006457">
    <property type="term" value="P:protein folding"/>
    <property type="evidence" value="ECO:0007669"/>
    <property type="project" value="UniProtKB-UniRule"/>
</dbReference>